<evidence type="ECO:0000256" key="6">
    <source>
        <dbReference type="SAM" id="SignalP"/>
    </source>
</evidence>
<evidence type="ECO:0000256" key="4">
    <source>
        <dbReference type="ARBA" id="ARBA00022968"/>
    </source>
</evidence>
<evidence type="ECO:0000313" key="9">
    <source>
        <dbReference type="Proteomes" id="UP001367508"/>
    </source>
</evidence>
<keyword evidence="3" id="KW-0808">Transferase</keyword>
<comment type="similarity">
    <text evidence="2">Belongs to the glycosyltransferase 47 family.</text>
</comment>
<evidence type="ECO:0000256" key="5">
    <source>
        <dbReference type="ARBA" id="ARBA00023034"/>
    </source>
</evidence>
<dbReference type="Proteomes" id="UP001367508">
    <property type="component" value="Unassembled WGS sequence"/>
</dbReference>
<keyword evidence="4" id="KW-0812">Transmembrane</keyword>
<comment type="caution">
    <text evidence="8">The sequence shown here is derived from an EMBL/GenBank/DDBJ whole genome shotgun (WGS) entry which is preliminary data.</text>
</comment>
<keyword evidence="4" id="KW-0735">Signal-anchor</keyword>
<dbReference type="AlphaFoldDB" id="A0AAN9KQL0"/>
<keyword evidence="6" id="KW-0732">Signal</keyword>
<keyword evidence="5" id="KW-0333">Golgi apparatus</keyword>
<evidence type="ECO:0000256" key="3">
    <source>
        <dbReference type="ARBA" id="ARBA00022676"/>
    </source>
</evidence>
<evidence type="ECO:0000256" key="1">
    <source>
        <dbReference type="ARBA" id="ARBA00004323"/>
    </source>
</evidence>
<dbReference type="InterPro" id="IPR040911">
    <property type="entry name" value="Exostosin_GT47"/>
</dbReference>
<proteinExistence type="inferred from homology"/>
<dbReference type="PANTHER" id="PTHR11062">
    <property type="entry name" value="EXOSTOSIN HEPARAN SULFATE GLYCOSYLTRANSFERASE -RELATED"/>
    <property type="match status" value="1"/>
</dbReference>
<evidence type="ECO:0000259" key="7">
    <source>
        <dbReference type="Pfam" id="PF03016"/>
    </source>
</evidence>
<dbReference type="Pfam" id="PF03016">
    <property type="entry name" value="Exostosin_GT47"/>
    <property type="match status" value="1"/>
</dbReference>
<accession>A0AAN9KQL0</accession>
<dbReference type="GO" id="GO:0016757">
    <property type="term" value="F:glycosyltransferase activity"/>
    <property type="evidence" value="ECO:0007669"/>
    <property type="project" value="UniProtKB-KW"/>
</dbReference>
<feature type="signal peptide" evidence="6">
    <location>
        <begin position="1"/>
        <end position="26"/>
    </location>
</feature>
<dbReference type="PANTHER" id="PTHR11062:SF253">
    <property type="entry name" value="EXOSTOSIN GT47 DOMAIN-CONTAINING PROTEIN"/>
    <property type="match status" value="1"/>
</dbReference>
<gene>
    <name evidence="8" type="ORF">VNO77_32289</name>
</gene>
<comment type="subcellular location">
    <subcellularLocation>
        <location evidence="1">Golgi apparatus membrane</location>
        <topology evidence="1">Single-pass type II membrane protein</topology>
    </subcellularLocation>
</comment>
<keyword evidence="3" id="KW-0328">Glycosyltransferase</keyword>
<sequence>MFPLRGKLLVGLLLVVVCSSVMIAQAQYNSSPYLSPATVLLNYQKMVSSFKVFMYKPNKPQFKFATKVESLFYSSLQNSTYLTQDPEEAHLFFVPFSHDISTRSLARVITRVRTDLPYWNRTLGADHFFLACAGIPHDSDRNLVELKKNAIQISCFPSRHDKFVPHKDVTLPPLPSPHAPARRVRATVLVNDTEPSDRLVGASEFCMVEYENDASWIGEALRLGCVPVVVTEGAVNDMPFMDVLRWGEIAVFVRSGKGVKRVVGDMWREPHERMRRLGVVASKHLLWNHPPLPFDAFNTIMYQLWLRRHTVRYSNVQ</sequence>
<dbReference type="GO" id="GO:0000139">
    <property type="term" value="C:Golgi membrane"/>
    <property type="evidence" value="ECO:0007669"/>
    <property type="project" value="UniProtKB-SubCell"/>
</dbReference>
<feature type="domain" description="Exostosin GT47" evidence="7">
    <location>
        <begin position="48"/>
        <end position="182"/>
    </location>
</feature>
<name>A0AAN9KQL0_CANGL</name>
<feature type="chain" id="PRO_5042898714" description="Exostosin GT47 domain-containing protein" evidence="6">
    <location>
        <begin position="27"/>
        <end position="317"/>
    </location>
</feature>
<organism evidence="8 9">
    <name type="scientific">Canavalia gladiata</name>
    <name type="common">Sword bean</name>
    <name type="synonym">Dolichos gladiatus</name>
    <dbReference type="NCBI Taxonomy" id="3824"/>
    <lineage>
        <taxon>Eukaryota</taxon>
        <taxon>Viridiplantae</taxon>
        <taxon>Streptophyta</taxon>
        <taxon>Embryophyta</taxon>
        <taxon>Tracheophyta</taxon>
        <taxon>Spermatophyta</taxon>
        <taxon>Magnoliopsida</taxon>
        <taxon>eudicotyledons</taxon>
        <taxon>Gunneridae</taxon>
        <taxon>Pentapetalae</taxon>
        <taxon>rosids</taxon>
        <taxon>fabids</taxon>
        <taxon>Fabales</taxon>
        <taxon>Fabaceae</taxon>
        <taxon>Papilionoideae</taxon>
        <taxon>50 kb inversion clade</taxon>
        <taxon>NPAAA clade</taxon>
        <taxon>indigoferoid/millettioid clade</taxon>
        <taxon>Phaseoleae</taxon>
        <taxon>Canavalia</taxon>
    </lineage>
</organism>
<reference evidence="8 9" key="1">
    <citation type="submission" date="2024-01" db="EMBL/GenBank/DDBJ databases">
        <title>The genomes of 5 underutilized Papilionoideae crops provide insights into root nodulation and disease resistanc.</title>
        <authorList>
            <person name="Jiang F."/>
        </authorList>
    </citation>
    <scope>NUCLEOTIDE SEQUENCE [LARGE SCALE GENOMIC DNA]</scope>
    <source>
        <strain evidence="8">LVBAO_FW01</strain>
        <tissue evidence="8">Leaves</tissue>
    </source>
</reference>
<evidence type="ECO:0000313" key="8">
    <source>
        <dbReference type="EMBL" id="KAK7321539.1"/>
    </source>
</evidence>
<dbReference type="InterPro" id="IPR004263">
    <property type="entry name" value="Exostosin"/>
</dbReference>
<dbReference type="EMBL" id="JAYMYQ010000007">
    <property type="protein sequence ID" value="KAK7321539.1"/>
    <property type="molecule type" value="Genomic_DNA"/>
</dbReference>
<keyword evidence="9" id="KW-1185">Reference proteome</keyword>
<protein>
    <recommendedName>
        <fullName evidence="7">Exostosin GT47 domain-containing protein</fullName>
    </recommendedName>
</protein>
<evidence type="ECO:0000256" key="2">
    <source>
        <dbReference type="ARBA" id="ARBA00010271"/>
    </source>
</evidence>